<feature type="transmembrane region" description="Helical" evidence="6">
    <location>
        <begin position="453"/>
        <end position="477"/>
    </location>
</feature>
<keyword evidence="3 6" id="KW-0812">Transmembrane</keyword>
<feature type="transmembrane region" description="Helical" evidence="6">
    <location>
        <begin position="263"/>
        <end position="284"/>
    </location>
</feature>
<dbReference type="PANTHER" id="PTHR30619">
    <property type="entry name" value="DNA INTERNALIZATION/COMPETENCE PROTEIN COMEC/REC2"/>
    <property type="match status" value="1"/>
</dbReference>
<sequence length="788" mass="86783">MPSPSCLQPWLRKHPLLVLSVPAAAGILLADGQTWQPQWPLILITLLVWLPFLYRRRLWTAAPALMLTFGFLHSLRLADTFEHPLRTQLLATADHAMDVTLRGHLYPWNKGAELDEDAALCSVTAIRPGRHGSFQPLKAKIKVRLPEGWSLTAPGVYEISGRLSLPRPPMNPGQFDSVNYGLRMGWIAHLRAQEINLVEEDAIALRFHLLHAAETSRQWITKQLSLGLEKEDKDAAVILAMALGASDAAGEDIEDAFRDSGTLHVFAVSGLHVVMLAHIASMGLRWLGTQRMSLAIILIVFAYAFITGWQPSAARAAFMLAIVLTGPLLYRRSQLPNTLGAAALILLFFDSHQLFLPGFQLSFGVLLAILFMSGGIAEQARPWCELDPFLPPALATPFQRLGVWAKLKIASLFSVTAAAWAGSLPLMILHFGSITPVALVSNLFLVPASELCLIFSCFSLSFATLHCSGMAIFLNVINAQLAKGMVMLATWFASLPAANYTLDLRFEKAPPPAEIRVLHVPFGGGAGYLRSGEERWLLDTGNDNNWRYVLRPFLQHDGINNLDGLILSHGDISHVGAAPRVLKMQKHPRIHTSLLEPWPSDPATGSLKTLSRAIPPDGPIWKRHGLGELINLHSGHGMPVTAQVLHPGPADLHEKANDRGLVLLIQAGPFRVLWLNDAGFITEKRLLERRAPVQCDILVRHQHNADFSGLTELLLAAQPRAIISSNDAYRTEEALPQRLRDHCQAQQIPLFDLEASGSVGIEFWDEFVELKGYGNGQSVRLSALSELR</sequence>
<dbReference type="InterPro" id="IPR052159">
    <property type="entry name" value="Competence_DNA_uptake"/>
</dbReference>
<evidence type="ECO:0000256" key="2">
    <source>
        <dbReference type="ARBA" id="ARBA00022475"/>
    </source>
</evidence>
<feature type="transmembrane region" description="Helical" evidence="6">
    <location>
        <begin position="409"/>
        <end position="433"/>
    </location>
</feature>
<dbReference type="Pfam" id="PF03772">
    <property type="entry name" value="Competence"/>
    <property type="match status" value="1"/>
</dbReference>
<dbReference type="AlphaFoldDB" id="A0A4R7SQS0"/>
<dbReference type="OrthoDB" id="9761531at2"/>
<evidence type="ECO:0000259" key="9">
    <source>
        <dbReference type="Pfam" id="PF13567"/>
    </source>
</evidence>
<keyword evidence="11" id="KW-1185">Reference proteome</keyword>
<feature type="transmembrane region" description="Helical" evidence="6">
    <location>
        <begin position="290"/>
        <end position="306"/>
    </location>
</feature>
<dbReference type="Proteomes" id="UP000295662">
    <property type="component" value="Unassembled WGS sequence"/>
</dbReference>
<evidence type="ECO:0000313" key="11">
    <source>
        <dbReference type="Proteomes" id="UP000295662"/>
    </source>
</evidence>
<protein>
    <submittedName>
        <fullName evidence="10">ComEC/Rec2-related protein</fullName>
    </submittedName>
</protein>
<dbReference type="InterPro" id="IPR001279">
    <property type="entry name" value="Metallo-B-lactamas"/>
</dbReference>
<dbReference type="EMBL" id="SOCA01000001">
    <property type="protein sequence ID" value="TDU81600.1"/>
    <property type="molecule type" value="Genomic_DNA"/>
</dbReference>
<feature type="domain" description="ComEC/Rec2-related protein" evidence="8">
    <location>
        <begin position="242"/>
        <end position="502"/>
    </location>
</feature>
<dbReference type="InterPro" id="IPR004477">
    <property type="entry name" value="ComEC_N"/>
</dbReference>
<accession>A0A4R7SQS0</accession>
<gene>
    <name evidence="10" type="ORF">EI77_00910</name>
</gene>
<feature type="domain" description="DUF4131" evidence="9">
    <location>
        <begin position="36"/>
        <end position="196"/>
    </location>
</feature>
<dbReference type="SUPFAM" id="SSF56281">
    <property type="entry name" value="Metallo-hydrolase/oxidoreductase"/>
    <property type="match status" value="1"/>
</dbReference>
<evidence type="ECO:0000256" key="3">
    <source>
        <dbReference type="ARBA" id="ARBA00022692"/>
    </source>
</evidence>
<dbReference type="GO" id="GO:0005886">
    <property type="term" value="C:plasma membrane"/>
    <property type="evidence" value="ECO:0007669"/>
    <property type="project" value="UniProtKB-SubCell"/>
</dbReference>
<dbReference type="Pfam" id="PF00753">
    <property type="entry name" value="Lactamase_B"/>
    <property type="match status" value="1"/>
</dbReference>
<reference evidence="10 11" key="1">
    <citation type="submission" date="2019-03" db="EMBL/GenBank/DDBJ databases">
        <title>Genomic Encyclopedia of Archaeal and Bacterial Type Strains, Phase II (KMG-II): from individual species to whole genera.</title>
        <authorList>
            <person name="Goeker M."/>
        </authorList>
    </citation>
    <scope>NUCLEOTIDE SEQUENCE [LARGE SCALE GENOMIC DNA]</scope>
    <source>
        <strain evidence="10 11">ATCC 25309</strain>
    </source>
</reference>
<keyword evidence="4 6" id="KW-1133">Transmembrane helix</keyword>
<evidence type="ECO:0000256" key="4">
    <source>
        <dbReference type="ARBA" id="ARBA00022989"/>
    </source>
</evidence>
<dbReference type="InterPro" id="IPR025405">
    <property type="entry name" value="DUF4131"/>
</dbReference>
<feature type="domain" description="Metallo-beta-lactamase" evidence="7">
    <location>
        <begin position="527"/>
        <end position="640"/>
    </location>
</feature>
<evidence type="ECO:0000256" key="1">
    <source>
        <dbReference type="ARBA" id="ARBA00004651"/>
    </source>
</evidence>
<dbReference type="Pfam" id="PF13567">
    <property type="entry name" value="DUF4131"/>
    <property type="match status" value="1"/>
</dbReference>
<dbReference type="Gene3D" id="3.60.15.10">
    <property type="entry name" value="Ribonuclease Z/Hydroxyacylglutathione hydrolase-like"/>
    <property type="match status" value="1"/>
</dbReference>
<name>A0A4R7SQS0_9BACT</name>
<dbReference type="NCBIfam" id="TIGR00360">
    <property type="entry name" value="ComEC_N-term"/>
    <property type="match status" value="1"/>
</dbReference>
<evidence type="ECO:0000313" key="10">
    <source>
        <dbReference type="EMBL" id="TDU81600.1"/>
    </source>
</evidence>
<evidence type="ECO:0000256" key="6">
    <source>
        <dbReference type="SAM" id="Phobius"/>
    </source>
</evidence>
<dbReference type="PANTHER" id="PTHR30619:SF1">
    <property type="entry name" value="RECOMBINATION PROTEIN 2"/>
    <property type="match status" value="1"/>
</dbReference>
<evidence type="ECO:0000259" key="7">
    <source>
        <dbReference type="Pfam" id="PF00753"/>
    </source>
</evidence>
<proteinExistence type="predicted"/>
<comment type="subcellular location">
    <subcellularLocation>
        <location evidence="1">Cell membrane</location>
        <topology evidence="1">Multi-pass membrane protein</topology>
    </subcellularLocation>
</comment>
<dbReference type="InterPro" id="IPR036866">
    <property type="entry name" value="RibonucZ/Hydroxyglut_hydro"/>
</dbReference>
<evidence type="ECO:0000256" key="5">
    <source>
        <dbReference type="ARBA" id="ARBA00023136"/>
    </source>
</evidence>
<organism evidence="10 11">
    <name type="scientific">Prosthecobacter fusiformis</name>
    <dbReference type="NCBI Taxonomy" id="48464"/>
    <lineage>
        <taxon>Bacteria</taxon>
        <taxon>Pseudomonadati</taxon>
        <taxon>Verrucomicrobiota</taxon>
        <taxon>Verrucomicrobiia</taxon>
        <taxon>Verrucomicrobiales</taxon>
        <taxon>Verrucomicrobiaceae</taxon>
        <taxon>Prosthecobacter</taxon>
    </lineage>
</organism>
<keyword evidence="2" id="KW-1003">Cell membrane</keyword>
<evidence type="ECO:0000259" key="8">
    <source>
        <dbReference type="Pfam" id="PF03772"/>
    </source>
</evidence>
<feature type="transmembrane region" description="Helical" evidence="6">
    <location>
        <begin position="354"/>
        <end position="372"/>
    </location>
</feature>
<keyword evidence="5 6" id="KW-0472">Membrane</keyword>
<comment type="caution">
    <text evidence="10">The sequence shown here is derived from an EMBL/GenBank/DDBJ whole genome shotgun (WGS) entry which is preliminary data.</text>
</comment>